<dbReference type="RefSeq" id="WP_036720989.1">
    <property type="nucleotide sequence ID" value="NZ_JRKS01000053.1"/>
</dbReference>
<reference evidence="5 6" key="2">
    <citation type="submission" date="2014-10" db="EMBL/GenBank/DDBJ databases">
        <title>Paracoccus sanguinis sp. nov., isolated from clinical specimens of New York State patients.</title>
        <authorList>
            <person name="Mingle L.A."/>
            <person name="Cole J.A."/>
            <person name="Lapierre P."/>
            <person name="Musser K.A."/>
        </authorList>
    </citation>
    <scope>NUCLEOTIDE SEQUENCE [LARGE SCALE GENOMIC DNA]</scope>
    <source>
        <strain evidence="5 6">HAMBI 3106</strain>
    </source>
</reference>
<comment type="similarity">
    <text evidence="2">Belongs to the pterin-4-alpha-carbinolamine dehydratase family.</text>
</comment>
<sequence>MNRLTAQKASAGVAQLDGWKVKDDTIMRRIKTRDFAEALRIANLAGEVAEQRNHHPEIRLGWGFCRITFTTHDAGGLTQADLDAAAALDAALAGG</sequence>
<dbReference type="GO" id="GO:0006729">
    <property type="term" value="P:tetrahydrobiopterin biosynthetic process"/>
    <property type="evidence" value="ECO:0007669"/>
    <property type="project" value="InterPro"/>
</dbReference>
<evidence type="ECO:0000256" key="2">
    <source>
        <dbReference type="ARBA" id="ARBA00006472"/>
    </source>
</evidence>
<dbReference type="Proteomes" id="UP000029917">
    <property type="component" value="Unassembled WGS sequence"/>
</dbReference>
<dbReference type="OrthoDB" id="9794987at2"/>
<evidence type="ECO:0000256" key="3">
    <source>
        <dbReference type="ARBA" id="ARBA00013252"/>
    </source>
</evidence>
<protein>
    <recommendedName>
        <fullName evidence="3">4a-hydroxytetrahydrobiopterin dehydratase</fullName>
        <ecNumber evidence="3">4.2.1.96</ecNumber>
    </recommendedName>
</protein>
<keyword evidence="4" id="KW-0456">Lyase</keyword>
<comment type="caution">
    <text evidence="5">The sequence shown here is derived from an EMBL/GenBank/DDBJ whole genome shotgun (WGS) entry which is preliminary data.</text>
</comment>
<dbReference type="PANTHER" id="PTHR12599">
    <property type="entry name" value="PTERIN-4-ALPHA-CARBINOLAMINE DEHYDRATASE"/>
    <property type="match status" value="1"/>
</dbReference>
<dbReference type="Gene3D" id="3.30.1360.20">
    <property type="entry name" value="Transcriptional coactivator/pterin dehydratase"/>
    <property type="match status" value="1"/>
</dbReference>
<name>A0A099EYJ2_9RHOB</name>
<dbReference type="InterPro" id="IPR036428">
    <property type="entry name" value="PCD_sf"/>
</dbReference>
<dbReference type="GO" id="GO:0008124">
    <property type="term" value="F:4-alpha-hydroxytetrahydrobiopterin dehydratase activity"/>
    <property type="evidence" value="ECO:0007669"/>
    <property type="project" value="UniProtKB-EC"/>
</dbReference>
<evidence type="ECO:0000256" key="4">
    <source>
        <dbReference type="ARBA" id="ARBA00023239"/>
    </source>
</evidence>
<dbReference type="Pfam" id="PF01329">
    <property type="entry name" value="Pterin_4a"/>
    <property type="match status" value="1"/>
</dbReference>
<evidence type="ECO:0000313" key="5">
    <source>
        <dbReference type="EMBL" id="KGJ03319.1"/>
    </source>
</evidence>
<proteinExistence type="inferred from homology"/>
<keyword evidence="6" id="KW-1185">Reference proteome</keyword>
<dbReference type="STRING" id="690417.IC63_13485"/>
<gene>
    <name evidence="5" type="ORF">IC63_13485</name>
</gene>
<organism evidence="5 6">
    <name type="scientific">Paracoccus sphaerophysae</name>
    <dbReference type="NCBI Taxonomy" id="690417"/>
    <lineage>
        <taxon>Bacteria</taxon>
        <taxon>Pseudomonadati</taxon>
        <taxon>Pseudomonadota</taxon>
        <taxon>Alphaproteobacteria</taxon>
        <taxon>Rhodobacterales</taxon>
        <taxon>Paracoccaceae</taxon>
        <taxon>Paracoccus</taxon>
    </lineage>
</organism>
<dbReference type="AlphaFoldDB" id="A0A099EYJ2"/>
<accession>A0A099EYJ2</accession>
<dbReference type="PANTHER" id="PTHR12599:SF0">
    <property type="entry name" value="PTERIN-4-ALPHA-CARBINOLAMINE DEHYDRATASE"/>
    <property type="match status" value="1"/>
</dbReference>
<dbReference type="NCBIfam" id="NF002017">
    <property type="entry name" value="PRK00823.1-2"/>
    <property type="match status" value="1"/>
</dbReference>
<evidence type="ECO:0000313" key="6">
    <source>
        <dbReference type="Proteomes" id="UP000029917"/>
    </source>
</evidence>
<comment type="catalytic activity">
    <reaction evidence="1">
        <text>(4aS,6R)-4a-hydroxy-L-erythro-5,6,7,8-tetrahydrobiopterin = (6R)-L-erythro-6,7-dihydrobiopterin + H2O</text>
        <dbReference type="Rhea" id="RHEA:11920"/>
        <dbReference type="ChEBI" id="CHEBI:15377"/>
        <dbReference type="ChEBI" id="CHEBI:15642"/>
        <dbReference type="ChEBI" id="CHEBI:43120"/>
        <dbReference type="EC" id="4.2.1.96"/>
    </reaction>
</comment>
<dbReference type="EMBL" id="JRKS01000053">
    <property type="protein sequence ID" value="KGJ03319.1"/>
    <property type="molecule type" value="Genomic_DNA"/>
</dbReference>
<dbReference type="SUPFAM" id="SSF55248">
    <property type="entry name" value="PCD-like"/>
    <property type="match status" value="1"/>
</dbReference>
<dbReference type="InterPro" id="IPR001533">
    <property type="entry name" value="Pterin_deHydtase"/>
</dbReference>
<dbReference type="EC" id="4.2.1.96" evidence="3"/>
<reference evidence="5 6" key="1">
    <citation type="submission" date="2014-09" db="EMBL/GenBank/DDBJ databases">
        <authorList>
            <person name="McGinnis J.M."/>
            <person name="Wolfgang W.J."/>
        </authorList>
    </citation>
    <scope>NUCLEOTIDE SEQUENCE [LARGE SCALE GENOMIC DNA]</scope>
    <source>
        <strain evidence="5 6">HAMBI 3106</strain>
    </source>
</reference>
<evidence type="ECO:0000256" key="1">
    <source>
        <dbReference type="ARBA" id="ARBA00001554"/>
    </source>
</evidence>